<sequence>MKPQDKDLLKFHQINDAKQQQAALLQQANETLSLLQHSVDLDVSTATVKASLFEWKNLFVLTFCKRLMFSSRNNRWLE</sequence>
<evidence type="ECO:0000313" key="1">
    <source>
        <dbReference type="EMBL" id="QXF33311.1"/>
    </source>
</evidence>
<gene>
    <name evidence="1" type="ORF">B0X70_09300</name>
</gene>
<accession>A0ABX8LSQ9</accession>
<evidence type="ECO:0000313" key="2">
    <source>
        <dbReference type="Proteomes" id="UP000693715"/>
    </source>
</evidence>
<dbReference type="Pfam" id="PF02413">
    <property type="entry name" value="Caudo_TAP"/>
    <property type="match status" value="1"/>
</dbReference>
<proteinExistence type="predicted"/>
<dbReference type="InterPro" id="IPR003458">
    <property type="entry name" value="Phage_T4_Gp38_tail_assem"/>
</dbReference>
<dbReference type="Proteomes" id="UP000693715">
    <property type="component" value="Chromosome"/>
</dbReference>
<reference evidence="1 2" key="1">
    <citation type="submission" date="2017-03" db="EMBL/GenBank/DDBJ databases">
        <title>Genome comparison of Photorhabdus luminescens strain 0813-124 phase variants.</title>
        <authorList>
            <person name="Chien C.-C."/>
            <person name="Chen W.-J."/>
            <person name="Shih M.-C."/>
            <person name="Hsieh F.-C."/>
        </authorList>
    </citation>
    <scope>NUCLEOTIDE SEQUENCE [LARGE SCALE GENOMIC DNA]</scope>
    <source>
        <strain evidence="1 2">0813-124 phase II</strain>
    </source>
</reference>
<keyword evidence="2" id="KW-1185">Reference proteome</keyword>
<protein>
    <submittedName>
        <fullName evidence="1">Uncharacterized protein</fullName>
    </submittedName>
</protein>
<dbReference type="EMBL" id="CP020335">
    <property type="protein sequence ID" value="QXF33311.1"/>
    <property type="molecule type" value="Genomic_DNA"/>
</dbReference>
<dbReference type="RefSeq" id="WP_415186272.1">
    <property type="nucleotide sequence ID" value="NZ_CAWQBW010000001.1"/>
</dbReference>
<name>A0ABX8LSQ9_9GAMM</name>
<organism evidence="1 2">
    <name type="scientific">Photorhabdus akhurstii</name>
    <dbReference type="NCBI Taxonomy" id="171438"/>
    <lineage>
        <taxon>Bacteria</taxon>
        <taxon>Pseudomonadati</taxon>
        <taxon>Pseudomonadota</taxon>
        <taxon>Gammaproteobacteria</taxon>
        <taxon>Enterobacterales</taxon>
        <taxon>Morganellaceae</taxon>
        <taxon>Photorhabdus</taxon>
    </lineage>
</organism>